<keyword evidence="4" id="KW-1185">Reference proteome</keyword>
<organism evidence="3 4">
    <name type="scientific">Polarella glacialis</name>
    <name type="common">Dinoflagellate</name>
    <dbReference type="NCBI Taxonomy" id="89957"/>
    <lineage>
        <taxon>Eukaryota</taxon>
        <taxon>Sar</taxon>
        <taxon>Alveolata</taxon>
        <taxon>Dinophyceae</taxon>
        <taxon>Suessiales</taxon>
        <taxon>Suessiaceae</taxon>
        <taxon>Polarella</taxon>
    </lineage>
</organism>
<gene>
    <name evidence="3" type="ORF">PGLA1383_LOCUS33360</name>
</gene>
<dbReference type="InterPro" id="IPR003130">
    <property type="entry name" value="GED"/>
</dbReference>
<dbReference type="Gene3D" id="1.20.120.1240">
    <property type="entry name" value="Dynamin, middle domain"/>
    <property type="match status" value="1"/>
</dbReference>
<dbReference type="Pfam" id="PF02212">
    <property type="entry name" value="GED"/>
    <property type="match status" value="1"/>
</dbReference>
<dbReference type="InterPro" id="IPR022812">
    <property type="entry name" value="Dynamin"/>
</dbReference>
<protein>
    <recommendedName>
        <fullName evidence="2">GED domain-containing protein</fullName>
    </recommendedName>
</protein>
<dbReference type="GO" id="GO:0005874">
    <property type="term" value="C:microtubule"/>
    <property type="evidence" value="ECO:0007669"/>
    <property type="project" value="TreeGrafter"/>
</dbReference>
<dbReference type="OMA" id="IHPECIG"/>
<name>A0A813FND0_POLGL</name>
<dbReference type="Proteomes" id="UP000654075">
    <property type="component" value="Unassembled WGS sequence"/>
</dbReference>
<accession>A0A813FND0</accession>
<evidence type="ECO:0000259" key="2">
    <source>
        <dbReference type="PROSITE" id="PS51388"/>
    </source>
</evidence>
<evidence type="ECO:0000256" key="1">
    <source>
        <dbReference type="SAM" id="Coils"/>
    </source>
</evidence>
<proteinExistence type="predicted"/>
<dbReference type="PANTHER" id="PTHR11566:SF21">
    <property type="entry name" value="DYNAMIN RELATED PROTEIN 1, ISOFORM A"/>
    <property type="match status" value="1"/>
</dbReference>
<dbReference type="SMART" id="SM00302">
    <property type="entry name" value="GED"/>
    <property type="match status" value="1"/>
</dbReference>
<evidence type="ECO:0000313" key="4">
    <source>
        <dbReference type="Proteomes" id="UP000654075"/>
    </source>
</evidence>
<comment type="caution">
    <text evidence="3">The sequence shown here is derived from an EMBL/GenBank/DDBJ whole genome shotgun (WGS) entry which is preliminary data.</text>
</comment>
<reference evidence="3" key="1">
    <citation type="submission" date="2021-02" db="EMBL/GenBank/DDBJ databases">
        <authorList>
            <person name="Dougan E. K."/>
            <person name="Rhodes N."/>
            <person name="Thang M."/>
            <person name="Chan C."/>
        </authorList>
    </citation>
    <scope>NUCLEOTIDE SEQUENCE</scope>
</reference>
<dbReference type="GO" id="GO:0005737">
    <property type="term" value="C:cytoplasm"/>
    <property type="evidence" value="ECO:0007669"/>
    <property type="project" value="TreeGrafter"/>
</dbReference>
<dbReference type="InterPro" id="IPR020850">
    <property type="entry name" value="GED_dom"/>
</dbReference>
<dbReference type="GO" id="GO:0008017">
    <property type="term" value="F:microtubule binding"/>
    <property type="evidence" value="ECO:0007669"/>
    <property type="project" value="TreeGrafter"/>
</dbReference>
<dbReference type="GO" id="GO:0003924">
    <property type="term" value="F:GTPase activity"/>
    <property type="evidence" value="ECO:0007669"/>
    <property type="project" value="InterPro"/>
</dbReference>
<dbReference type="OrthoDB" id="5061070at2759"/>
<dbReference type="PANTHER" id="PTHR11566">
    <property type="entry name" value="DYNAMIN"/>
    <property type="match status" value="1"/>
</dbReference>
<evidence type="ECO:0000313" key="3">
    <source>
        <dbReference type="EMBL" id="CAE8615647.1"/>
    </source>
</evidence>
<dbReference type="EMBL" id="CAJNNV010025678">
    <property type="protein sequence ID" value="CAE8615647.1"/>
    <property type="molecule type" value="Genomic_DNA"/>
</dbReference>
<dbReference type="PROSITE" id="PS51388">
    <property type="entry name" value="GED"/>
    <property type="match status" value="1"/>
</dbReference>
<feature type="coiled-coil region" evidence="1">
    <location>
        <begin position="71"/>
        <end position="98"/>
    </location>
</feature>
<dbReference type="AlphaFoldDB" id="A0A813FND0"/>
<sequence length="112" mass="12874">VPLVVTPTGEPSEKERMDTELLKSLVSSYFNIVKKKVIDSVPKTIMHFMVNAVRDAIHPECIGELYRSELFASLLQEAEEVRQRRQRCEEKLRDLRKAQDILSQICDATSQV</sequence>
<dbReference type="GO" id="GO:0016020">
    <property type="term" value="C:membrane"/>
    <property type="evidence" value="ECO:0007669"/>
    <property type="project" value="TreeGrafter"/>
</dbReference>
<feature type="domain" description="GED" evidence="2">
    <location>
        <begin position="19"/>
        <end position="110"/>
    </location>
</feature>
<keyword evidence="1" id="KW-0175">Coiled coil</keyword>
<feature type="non-terminal residue" evidence="3">
    <location>
        <position position="112"/>
    </location>
</feature>
<dbReference type="GO" id="GO:0005525">
    <property type="term" value="F:GTP binding"/>
    <property type="evidence" value="ECO:0007669"/>
    <property type="project" value="InterPro"/>
</dbReference>